<keyword evidence="3" id="KW-1185">Reference proteome</keyword>
<organism evidence="2 3">
    <name type="scientific">Lupinus angustifolius</name>
    <name type="common">Narrow-leaved blue lupine</name>
    <dbReference type="NCBI Taxonomy" id="3871"/>
    <lineage>
        <taxon>Eukaryota</taxon>
        <taxon>Viridiplantae</taxon>
        <taxon>Streptophyta</taxon>
        <taxon>Embryophyta</taxon>
        <taxon>Tracheophyta</taxon>
        <taxon>Spermatophyta</taxon>
        <taxon>Magnoliopsida</taxon>
        <taxon>eudicotyledons</taxon>
        <taxon>Gunneridae</taxon>
        <taxon>Pentapetalae</taxon>
        <taxon>rosids</taxon>
        <taxon>fabids</taxon>
        <taxon>Fabales</taxon>
        <taxon>Fabaceae</taxon>
        <taxon>Papilionoideae</taxon>
        <taxon>50 kb inversion clade</taxon>
        <taxon>genistoids sensu lato</taxon>
        <taxon>core genistoids</taxon>
        <taxon>Genisteae</taxon>
        <taxon>Lupinus</taxon>
    </lineage>
</organism>
<feature type="region of interest" description="Disordered" evidence="1">
    <location>
        <begin position="61"/>
        <end position="92"/>
    </location>
</feature>
<dbReference type="EMBL" id="MLAU01003829">
    <property type="protein sequence ID" value="OIW19871.1"/>
    <property type="molecule type" value="Genomic_DNA"/>
</dbReference>
<feature type="region of interest" description="Disordered" evidence="1">
    <location>
        <begin position="36"/>
        <end position="55"/>
    </location>
</feature>
<dbReference type="InterPro" id="IPR044792">
    <property type="entry name" value="TAR1"/>
</dbReference>
<comment type="caution">
    <text evidence="2">The sequence shown here is derived from an EMBL/GenBank/DDBJ whole genome shotgun (WGS) entry which is preliminary data.</text>
</comment>
<dbReference type="Gramene" id="OIW19871">
    <property type="protein sequence ID" value="OIW19871"/>
    <property type="gene ID" value="TanjilG_27238"/>
</dbReference>
<feature type="region of interest" description="Disordered" evidence="1">
    <location>
        <begin position="114"/>
        <end position="213"/>
    </location>
</feature>
<dbReference type="STRING" id="3871.A0A394DHK5"/>
<evidence type="ECO:0000313" key="3">
    <source>
        <dbReference type="Proteomes" id="UP000188354"/>
    </source>
</evidence>
<evidence type="ECO:0000256" key="1">
    <source>
        <dbReference type="SAM" id="MobiDB-lite"/>
    </source>
</evidence>
<dbReference type="Proteomes" id="UP000188354">
    <property type="component" value="Unassembled WGS sequence"/>
</dbReference>
<gene>
    <name evidence="2" type="ORF">TanjilG_27238</name>
</gene>
<dbReference type="PANTHER" id="PTHR47188">
    <property type="entry name" value="PROTEIN TAR1"/>
    <property type="match status" value="1"/>
</dbReference>
<feature type="compositionally biased region" description="Polar residues" evidence="1">
    <location>
        <begin position="198"/>
        <end position="213"/>
    </location>
</feature>
<dbReference type="PANTHER" id="PTHR47188:SF1">
    <property type="entry name" value="PROTEIN TAR1"/>
    <property type="match status" value="1"/>
</dbReference>
<feature type="region of interest" description="Disordered" evidence="1">
    <location>
        <begin position="724"/>
        <end position="747"/>
    </location>
</feature>
<accession>A0A394DHK5</accession>
<sequence length="873" mass="96007">MPSPERLKGLWTSVSNPNVRPCATTAHGQRRVLRGLDCPKGTAQPQGPVAPIASSPFKLQSRRVSGRDTTPFSLSGWDDETPRGGPIDSSPICLVCDSPKPAHADRIMGDCTGPPESIIATGSSPNSALEAFRHNSTDGSVTATATRPTARPRVLGPSPTQEGENPFPPRVQPSTPSPYACCEKAYQRQDSLPDAAPSAQSSKYNNNESSGISLTCRNTPTYATPLMSLYVAKLKSSSTGSSFPTDKCKSVPLPAPRPSNNASAPVYDRDPPCGITQPARLHVSSPDKARPDADNGTIRVGCTRGPHPNFQGPRSNCQHRSKCDALRIAAPYLSAKEFHGVRELKEKRKLSWQHPRASLGQFTIDSLADNYCCRGTLLHFGPPRLLIRVFATTTKICTVGGSRQAHAQTLLRTPTRPSYSSMLQDIKMPNALTAEYKRNALAPSILRASCFGSSDDRFARQNRYGLPSGFPLTSPWPGIVHHLSGTNMCAQGAALLKRMSSPGVAGRHGFESPMTRVHARLLGPCFKTGRSGSESRSAADRRGHEHLSSSLWRKGLARITPSGTAQVCIFKQTDSEEMPTRFVPAATRACHPLCGPVQVGLKRAILMRVDGHSLTLHFPHDVSRGDSALGFSMFPRRMREAKRRTLKFACFFVSNRPSPSGFILRRTDFLIISKTERSLCLKAFKGTTPQREQNPKLARSNTHEVCAVAWAVWPLIQDNYPVKEQKTQARETGRQIQKRPSRRQKPARIALKGEPLERLSPHAQIERERDELVLRARRKSFKNIVIRRQAEATSAGKGDWQSQASVETQKKTTRLLLVYRDFRVKFGPPSTREGFTYSNLVTTFTSSKYSSLVIFPAASKFPKELRAPVQRPH</sequence>
<evidence type="ECO:0000313" key="2">
    <source>
        <dbReference type="EMBL" id="OIW19871.1"/>
    </source>
</evidence>
<feature type="compositionally biased region" description="Basic and acidic residues" evidence="1">
    <location>
        <begin position="724"/>
        <end position="733"/>
    </location>
</feature>
<name>A0A394DHK5_LUPAN</name>
<dbReference type="GO" id="GO:0043457">
    <property type="term" value="P:regulation of cellular respiration"/>
    <property type="evidence" value="ECO:0007669"/>
    <property type="project" value="InterPro"/>
</dbReference>
<feature type="region of interest" description="Disordered" evidence="1">
    <location>
        <begin position="237"/>
        <end position="269"/>
    </location>
</feature>
<proteinExistence type="predicted"/>
<feature type="compositionally biased region" description="Basic residues" evidence="1">
    <location>
        <begin position="736"/>
        <end position="746"/>
    </location>
</feature>
<dbReference type="AlphaFoldDB" id="A0A394DHK5"/>
<feature type="compositionally biased region" description="Low complexity" evidence="1">
    <location>
        <begin position="142"/>
        <end position="153"/>
    </location>
</feature>
<reference evidence="2 3" key="1">
    <citation type="journal article" date="2017" name="Plant Biotechnol. J.">
        <title>A comprehensive draft genome sequence for lupin (Lupinus angustifolius), an emerging health food: insights into plant-microbe interactions and legume evolution.</title>
        <authorList>
            <person name="Hane J.K."/>
            <person name="Ming Y."/>
            <person name="Kamphuis L.G."/>
            <person name="Nelson M.N."/>
            <person name="Garg G."/>
            <person name="Atkins C.A."/>
            <person name="Bayer P.E."/>
            <person name="Bravo A."/>
            <person name="Bringans S."/>
            <person name="Cannon S."/>
            <person name="Edwards D."/>
            <person name="Foley R."/>
            <person name="Gao L.L."/>
            <person name="Harrison M.J."/>
            <person name="Huang W."/>
            <person name="Hurgobin B."/>
            <person name="Li S."/>
            <person name="Liu C.W."/>
            <person name="McGrath A."/>
            <person name="Morahan G."/>
            <person name="Murray J."/>
            <person name="Weller J."/>
            <person name="Jian J."/>
            <person name="Singh K.B."/>
        </authorList>
    </citation>
    <scope>NUCLEOTIDE SEQUENCE [LARGE SCALE GENOMIC DNA]</scope>
    <source>
        <strain evidence="3">cv. Tanjil</strain>
        <tissue evidence="2">Whole plant</tissue>
    </source>
</reference>
<protein>
    <submittedName>
        <fullName evidence="2">Uncharacterized protein</fullName>
    </submittedName>
</protein>